<evidence type="ECO:0000256" key="6">
    <source>
        <dbReference type="SAM" id="MobiDB-lite"/>
    </source>
</evidence>
<dbReference type="GO" id="GO:0055091">
    <property type="term" value="P:phospholipid homeostasis"/>
    <property type="evidence" value="ECO:0007669"/>
    <property type="project" value="TreeGrafter"/>
</dbReference>
<feature type="transmembrane region" description="Helical" evidence="7">
    <location>
        <begin position="250"/>
        <end position="276"/>
    </location>
</feature>
<feature type="transmembrane region" description="Helical" evidence="7">
    <location>
        <begin position="123"/>
        <end position="141"/>
    </location>
</feature>
<dbReference type="PANTHER" id="PTHR13439">
    <property type="entry name" value="CT120 PROTEIN"/>
    <property type="match status" value="1"/>
</dbReference>
<evidence type="ECO:0000313" key="12">
    <source>
        <dbReference type="WormBase" id="SRAE_2000046000"/>
    </source>
</evidence>
<feature type="transmembrane region" description="Helical" evidence="7">
    <location>
        <begin position="20"/>
        <end position="44"/>
    </location>
</feature>
<feature type="compositionally biased region" description="Low complexity" evidence="6">
    <location>
        <begin position="288"/>
        <end position="313"/>
    </location>
</feature>
<dbReference type="GeneID" id="36378148"/>
<evidence type="ECO:0000313" key="11">
    <source>
        <dbReference type="WBParaSite" id="SRAE_2000046000.1"/>
    </source>
</evidence>
<gene>
    <name evidence="9 11 12" type="ORF">SRAE_2000046000</name>
</gene>
<comment type="subcellular location">
    <subcellularLocation>
        <location evidence="1">Membrane</location>
        <topology evidence="1">Multi-pass membrane protein</topology>
    </subcellularLocation>
</comment>
<dbReference type="InterPro" id="IPR050846">
    <property type="entry name" value="TLCD"/>
</dbReference>
<dbReference type="WBParaSite" id="SRAE_2000046000.1">
    <property type="protein sequence ID" value="SRAE_2000046000.1"/>
    <property type="gene ID" value="WBGene00260654"/>
</dbReference>
<dbReference type="OMA" id="KERHRWR"/>
<dbReference type="OrthoDB" id="10266980at2759"/>
<feature type="transmembrane region" description="Helical" evidence="7">
    <location>
        <begin position="218"/>
        <end position="244"/>
    </location>
</feature>
<feature type="region of interest" description="Disordered" evidence="6">
    <location>
        <begin position="285"/>
        <end position="313"/>
    </location>
</feature>
<proteinExistence type="predicted"/>
<reference evidence="9 10" key="1">
    <citation type="submission" date="2014-09" db="EMBL/GenBank/DDBJ databases">
        <authorList>
            <person name="Martin A.A."/>
        </authorList>
    </citation>
    <scope>NUCLEOTIDE SEQUENCE</scope>
    <source>
        <strain evidence="10">ED321</strain>
        <strain evidence="9">ED321 Heterogonic</strain>
    </source>
</reference>
<evidence type="ECO:0000256" key="4">
    <source>
        <dbReference type="ARBA" id="ARBA00023136"/>
    </source>
</evidence>
<dbReference type="CTD" id="36378148"/>
<evidence type="ECO:0000259" key="8">
    <source>
        <dbReference type="PROSITE" id="PS50922"/>
    </source>
</evidence>
<sequence length="313" mass="36681">MSLNDIIEKFIRNDKEKSTLLYISLAFGSLIFFRATLYSLRWIFFRKHFFQKFITKKKLPSKKVKTIKKNDNNSKSYFFNVPPEKRWRIVNEIVSLLHSIVCGFWTIFVLIESYHKFNDYVNGFSYNGALLCMVSLGYFISDMIDTLVNERSFKMFELITHHTLSIIGVLLPFTIKKYMIFVLMGLIMEINSIFLHIRLLMMYKNIDKRKKSYKIVSILSIVTFVIFRILPNIYLVIMFIYFFASGKNETIIAAILIFFIIFGLMLSNIVMFIRLIKSDYFTKKNKKNSTNISSSSSSSSKITITKNSTSTNV</sequence>
<dbReference type="GO" id="GO:0005886">
    <property type="term" value="C:plasma membrane"/>
    <property type="evidence" value="ECO:0007669"/>
    <property type="project" value="TreeGrafter"/>
</dbReference>
<reference evidence="11" key="2">
    <citation type="submission" date="2020-12" db="UniProtKB">
        <authorList>
            <consortium name="WormBaseParasite"/>
        </authorList>
    </citation>
    <scope>IDENTIFICATION</scope>
</reference>
<evidence type="ECO:0000256" key="1">
    <source>
        <dbReference type="ARBA" id="ARBA00004141"/>
    </source>
</evidence>
<feature type="domain" description="TLC" evidence="8">
    <location>
        <begin position="84"/>
        <end position="284"/>
    </location>
</feature>
<dbReference type="RefSeq" id="XP_024504984.1">
    <property type="nucleotide sequence ID" value="XM_024651292.1"/>
</dbReference>
<dbReference type="PANTHER" id="PTHR13439:SF4">
    <property type="entry name" value="TLC DOMAIN-CONTAINING PROTEIN"/>
    <property type="match status" value="1"/>
</dbReference>
<evidence type="ECO:0000313" key="10">
    <source>
        <dbReference type="Proteomes" id="UP000035682"/>
    </source>
</evidence>
<dbReference type="WormBase" id="SRAE_2000046000">
    <property type="protein sequence ID" value="SRP07327"/>
    <property type="gene ID" value="WBGene00260654"/>
</dbReference>
<evidence type="ECO:0000256" key="3">
    <source>
        <dbReference type="ARBA" id="ARBA00022989"/>
    </source>
</evidence>
<keyword evidence="2 5" id="KW-0812">Transmembrane</keyword>
<name>A0A090MXP3_STRRB</name>
<feature type="transmembrane region" description="Helical" evidence="7">
    <location>
        <begin position="93"/>
        <end position="111"/>
    </location>
</feature>
<organism evidence="9">
    <name type="scientific">Strongyloides ratti</name>
    <name type="common">Parasitic roundworm</name>
    <dbReference type="NCBI Taxonomy" id="34506"/>
    <lineage>
        <taxon>Eukaryota</taxon>
        <taxon>Metazoa</taxon>
        <taxon>Ecdysozoa</taxon>
        <taxon>Nematoda</taxon>
        <taxon>Chromadorea</taxon>
        <taxon>Rhabditida</taxon>
        <taxon>Tylenchina</taxon>
        <taxon>Panagrolaimomorpha</taxon>
        <taxon>Strongyloidoidea</taxon>
        <taxon>Strongyloididae</taxon>
        <taxon>Strongyloides</taxon>
    </lineage>
</organism>
<dbReference type="EMBL" id="LN609529">
    <property type="protein sequence ID" value="CEF65784.1"/>
    <property type="molecule type" value="Genomic_DNA"/>
</dbReference>
<dbReference type="InterPro" id="IPR006634">
    <property type="entry name" value="TLC-dom"/>
</dbReference>
<evidence type="ECO:0000256" key="5">
    <source>
        <dbReference type="PROSITE-ProRule" id="PRU00205"/>
    </source>
</evidence>
<evidence type="ECO:0000313" key="9">
    <source>
        <dbReference type="EMBL" id="CEF65784.1"/>
    </source>
</evidence>
<keyword evidence="3 7" id="KW-1133">Transmembrane helix</keyword>
<dbReference type="SMART" id="SM00724">
    <property type="entry name" value="TLC"/>
    <property type="match status" value="1"/>
</dbReference>
<accession>A0A090MXP3</accession>
<keyword evidence="4 5" id="KW-0472">Membrane</keyword>
<dbReference type="GO" id="GO:0097035">
    <property type="term" value="P:regulation of membrane lipid distribution"/>
    <property type="evidence" value="ECO:0007669"/>
    <property type="project" value="TreeGrafter"/>
</dbReference>
<dbReference type="GO" id="GO:0007009">
    <property type="term" value="P:plasma membrane organization"/>
    <property type="evidence" value="ECO:0007669"/>
    <property type="project" value="TreeGrafter"/>
</dbReference>
<feature type="transmembrane region" description="Helical" evidence="7">
    <location>
        <begin position="178"/>
        <end position="197"/>
    </location>
</feature>
<keyword evidence="10" id="KW-1185">Reference proteome</keyword>
<protein>
    <submittedName>
        <fullName evidence="9 11">TRAM/LAG1/CLN8 homology domain-containing protein</fullName>
    </submittedName>
</protein>
<dbReference type="GO" id="GO:0071709">
    <property type="term" value="P:membrane assembly"/>
    <property type="evidence" value="ECO:0007669"/>
    <property type="project" value="TreeGrafter"/>
</dbReference>
<evidence type="ECO:0000256" key="7">
    <source>
        <dbReference type="SAM" id="Phobius"/>
    </source>
</evidence>
<dbReference type="PROSITE" id="PS50922">
    <property type="entry name" value="TLC"/>
    <property type="match status" value="1"/>
</dbReference>
<dbReference type="Proteomes" id="UP000035682">
    <property type="component" value="Unplaced"/>
</dbReference>
<dbReference type="AlphaFoldDB" id="A0A090MXP3"/>
<evidence type="ECO:0000256" key="2">
    <source>
        <dbReference type="ARBA" id="ARBA00022692"/>
    </source>
</evidence>
<dbReference type="Pfam" id="PF03798">
    <property type="entry name" value="TRAM_LAG1_CLN8"/>
    <property type="match status" value="1"/>
</dbReference>